<protein>
    <recommendedName>
        <fullName evidence="4">Secreted protein</fullName>
    </recommendedName>
</protein>
<accession>A0A385DBG2</accession>
<proteinExistence type="predicted"/>
<name>A0A385DBG2_9ACTN</name>
<dbReference type="KEGG" id="sky:D0C37_14720"/>
<sequence length="264" mass="28459">MTDSGKPDTTALAPASGKKPARFSRGRILRVVAVGLVAGACVGTVTGVSGMVERADKKVATERWGELAEPGKDPAERAYEGRHDTPLSKLLLPASDYALGPDSGERGNDTEVDGAEAVAAVKETLRGLPQKLRRDMEKQLDRSGVEGAAMRTYARTDNDTFFAEMNISVVKDTQVIRDRYRRVTSLLRSIGVDKGPKVKGHRDAACFRFEGERKKDVQELYCAAAKGKHFVSMSAELPGDGSVKPPAELFAAQLDHLASPGEYV</sequence>
<gene>
    <name evidence="2" type="ORF">D0C37_14720</name>
</gene>
<dbReference type="Proteomes" id="UP000259636">
    <property type="component" value="Chromosome"/>
</dbReference>
<keyword evidence="1" id="KW-1133">Transmembrane helix</keyword>
<dbReference type="EMBL" id="CP031742">
    <property type="protein sequence ID" value="AXQ55735.1"/>
    <property type="molecule type" value="Genomic_DNA"/>
</dbReference>
<keyword evidence="1" id="KW-0472">Membrane</keyword>
<feature type="transmembrane region" description="Helical" evidence="1">
    <location>
        <begin position="28"/>
        <end position="52"/>
    </location>
</feature>
<reference evidence="2 3" key="1">
    <citation type="submission" date="2018-08" db="EMBL/GenBank/DDBJ databases">
        <authorList>
            <person name="Ferrada E.E."/>
            <person name="Latorre B.A."/>
        </authorList>
    </citation>
    <scope>NUCLEOTIDE SEQUENCE [LARGE SCALE GENOMIC DNA]</scope>
    <source>
        <strain evidence="2 3">VK-A60T</strain>
    </source>
</reference>
<dbReference type="GeneID" id="300115426"/>
<evidence type="ECO:0000256" key="1">
    <source>
        <dbReference type="SAM" id="Phobius"/>
    </source>
</evidence>
<keyword evidence="1" id="KW-0812">Transmembrane</keyword>
<organism evidence="2 3">
    <name type="scientific">Streptomyces koyangensis</name>
    <dbReference type="NCBI Taxonomy" id="188770"/>
    <lineage>
        <taxon>Bacteria</taxon>
        <taxon>Bacillati</taxon>
        <taxon>Actinomycetota</taxon>
        <taxon>Actinomycetes</taxon>
        <taxon>Kitasatosporales</taxon>
        <taxon>Streptomycetaceae</taxon>
        <taxon>Streptomyces</taxon>
        <taxon>Streptomyces aurantiacus group</taxon>
    </lineage>
</organism>
<evidence type="ECO:0000313" key="2">
    <source>
        <dbReference type="EMBL" id="AXQ55735.1"/>
    </source>
</evidence>
<evidence type="ECO:0000313" key="3">
    <source>
        <dbReference type="Proteomes" id="UP000259636"/>
    </source>
</evidence>
<evidence type="ECO:0008006" key="4">
    <source>
        <dbReference type="Google" id="ProtNLM"/>
    </source>
</evidence>
<dbReference type="AlphaFoldDB" id="A0A385DBG2"/>
<dbReference type="RefSeq" id="WP_117349526.1">
    <property type="nucleotide sequence ID" value="NZ_CP031742.1"/>
</dbReference>